<dbReference type="SUPFAM" id="SSF54523">
    <property type="entry name" value="Pili subunits"/>
    <property type="match status" value="1"/>
</dbReference>
<dbReference type="NCBIfam" id="TIGR04294">
    <property type="entry name" value="pre_pil_HX9DG"/>
    <property type="match status" value="1"/>
</dbReference>
<dbReference type="InterPro" id="IPR027558">
    <property type="entry name" value="Pre_pil_HX9DG_C"/>
</dbReference>
<dbReference type="Pfam" id="PF07963">
    <property type="entry name" value="N_methyl"/>
    <property type="match status" value="1"/>
</dbReference>
<dbReference type="NCBIfam" id="TIGR02532">
    <property type="entry name" value="IV_pilin_GFxxxE"/>
    <property type="match status" value="1"/>
</dbReference>
<feature type="domain" description="DUF1559" evidence="2">
    <location>
        <begin position="38"/>
        <end position="305"/>
    </location>
</feature>
<dbReference type="RefSeq" id="WP_145184814.1">
    <property type="nucleotide sequence ID" value="NZ_CP036266.1"/>
</dbReference>
<sequence>MNFSQNPRPHRRGFTLIELLVVIAIIAILIALLLPAVQQAREAARRSTCKNSLKQIGLALYNYHDTHGTYPPGYIARGVVNSDPSSSETGSGFAWGVMLLPFLDQAPLYNQLNLNLNATVSPNIDLADQVVPIFRCPSDTNQGVFSVTDGSNTYQLSSANYVGVFGYGSLTMTPGNPMQKGILYRNSNVRVRDVIDGTSNTIVAGERSHQHQFVGAASIIEADSTWYAAIPNATRPAGMMSMPSMTEGPASLILGHVGQPAMMSMMAMHHPPNTTNHIANFSSKHEGGAHFLLGDGAVRFLSENMSYETFQRLGMIADGNPIGEF</sequence>
<dbReference type="InterPro" id="IPR045584">
    <property type="entry name" value="Pilin-like"/>
</dbReference>
<dbReference type="InterPro" id="IPR012902">
    <property type="entry name" value="N_methyl_site"/>
</dbReference>
<dbReference type="PANTHER" id="PTHR30093:SF2">
    <property type="entry name" value="TYPE II SECRETION SYSTEM PROTEIN H"/>
    <property type="match status" value="1"/>
</dbReference>
<keyword evidence="4" id="KW-1185">Reference proteome</keyword>
<evidence type="ECO:0000256" key="1">
    <source>
        <dbReference type="SAM" id="Phobius"/>
    </source>
</evidence>
<name>A0A517PNY8_9PLAN</name>
<feature type="transmembrane region" description="Helical" evidence="1">
    <location>
        <begin position="16"/>
        <end position="37"/>
    </location>
</feature>
<keyword evidence="1" id="KW-0472">Membrane</keyword>
<proteinExistence type="predicted"/>
<dbReference type="AlphaFoldDB" id="A0A517PNY8"/>
<dbReference type="PROSITE" id="PS00409">
    <property type="entry name" value="PROKAR_NTER_METHYL"/>
    <property type="match status" value="1"/>
</dbReference>
<protein>
    <submittedName>
        <fullName evidence="3">Type II secretion system protein G</fullName>
    </submittedName>
</protein>
<evidence type="ECO:0000259" key="2">
    <source>
        <dbReference type="Pfam" id="PF07596"/>
    </source>
</evidence>
<evidence type="ECO:0000313" key="4">
    <source>
        <dbReference type="Proteomes" id="UP000320421"/>
    </source>
</evidence>
<keyword evidence="1" id="KW-1133">Transmembrane helix</keyword>
<dbReference type="Proteomes" id="UP000320421">
    <property type="component" value="Chromosome"/>
</dbReference>
<gene>
    <name evidence="3" type="primary">xcpT_30</name>
    <name evidence="3" type="ORF">HG66A1_28720</name>
</gene>
<organism evidence="3 4">
    <name type="scientific">Gimesia chilikensis</name>
    <dbReference type="NCBI Taxonomy" id="2605989"/>
    <lineage>
        <taxon>Bacteria</taxon>
        <taxon>Pseudomonadati</taxon>
        <taxon>Planctomycetota</taxon>
        <taxon>Planctomycetia</taxon>
        <taxon>Planctomycetales</taxon>
        <taxon>Planctomycetaceae</taxon>
        <taxon>Gimesia</taxon>
    </lineage>
</organism>
<reference evidence="3 4" key="1">
    <citation type="submission" date="2019-02" db="EMBL/GenBank/DDBJ databases">
        <title>Deep-cultivation of Planctomycetes and their phenomic and genomic characterization uncovers novel biology.</title>
        <authorList>
            <person name="Wiegand S."/>
            <person name="Jogler M."/>
            <person name="Boedeker C."/>
            <person name="Pinto D."/>
            <person name="Vollmers J."/>
            <person name="Rivas-Marin E."/>
            <person name="Kohn T."/>
            <person name="Peeters S.H."/>
            <person name="Heuer A."/>
            <person name="Rast P."/>
            <person name="Oberbeckmann S."/>
            <person name="Bunk B."/>
            <person name="Jeske O."/>
            <person name="Meyerdierks A."/>
            <person name="Storesund J.E."/>
            <person name="Kallscheuer N."/>
            <person name="Luecker S."/>
            <person name="Lage O.M."/>
            <person name="Pohl T."/>
            <person name="Merkel B.J."/>
            <person name="Hornburger P."/>
            <person name="Mueller R.-W."/>
            <person name="Bruemmer F."/>
            <person name="Labrenz M."/>
            <person name="Spormann A.M."/>
            <person name="Op den Camp H."/>
            <person name="Overmann J."/>
            <person name="Amann R."/>
            <person name="Jetten M.S.M."/>
            <person name="Mascher T."/>
            <person name="Medema M.H."/>
            <person name="Devos D.P."/>
            <person name="Kaster A.-K."/>
            <person name="Ovreas L."/>
            <person name="Rohde M."/>
            <person name="Galperin M.Y."/>
            <person name="Jogler C."/>
        </authorList>
    </citation>
    <scope>NUCLEOTIDE SEQUENCE [LARGE SCALE GENOMIC DNA]</scope>
    <source>
        <strain evidence="3 4">HG66A1</strain>
    </source>
</reference>
<dbReference type="Pfam" id="PF07596">
    <property type="entry name" value="SBP_bac_10"/>
    <property type="match status" value="1"/>
</dbReference>
<keyword evidence="1" id="KW-0812">Transmembrane</keyword>
<dbReference type="OrthoDB" id="255848at2"/>
<dbReference type="InterPro" id="IPR011453">
    <property type="entry name" value="DUF1559"/>
</dbReference>
<accession>A0A517PNY8</accession>
<evidence type="ECO:0000313" key="3">
    <source>
        <dbReference type="EMBL" id="QDT21079.1"/>
    </source>
</evidence>
<dbReference type="PANTHER" id="PTHR30093">
    <property type="entry name" value="GENERAL SECRETION PATHWAY PROTEIN G"/>
    <property type="match status" value="1"/>
</dbReference>
<dbReference type="EMBL" id="CP036266">
    <property type="protein sequence ID" value="QDT21079.1"/>
    <property type="molecule type" value="Genomic_DNA"/>
</dbReference>
<dbReference type="Gene3D" id="3.30.700.10">
    <property type="entry name" value="Glycoprotein, Type 4 Pilin"/>
    <property type="match status" value="1"/>
</dbReference>